<dbReference type="GO" id="GO:0070402">
    <property type="term" value="F:NADPH binding"/>
    <property type="evidence" value="ECO:0007669"/>
    <property type="project" value="TreeGrafter"/>
</dbReference>
<dbReference type="Gene3D" id="3.40.50.720">
    <property type="entry name" value="NAD(P)-binding Rossmann-like Domain"/>
    <property type="match status" value="1"/>
</dbReference>
<sequence>MQSIIHHSFGEPVDVLQLGDMPQPEPKAGEVRIKMIMSPIHNHDVWTVRGSYGYKPTLPAIGGSEAVGIVDAVGEGVDASKLGQRVAVAGVHGSWAEYFIAPAASIIPLNDAIDDQTAAQLIGMPISALMLLDFVNVQAGQWLIQNTANGAVGKTVAMIAQARGLQVINLVRRSDAIAEMQALGIQHVVATDQPDWKQQVKAIHADQPLIAGVDSIGGSASGEMLNLLSENSLLVSFGSMTGETMQISSGDLIFKQATVKGFWASVVNKEMPVERKKALFVELITLATQKKLILPVEGVFSFDEINTAALKATQGARQGKVLLTPSL</sequence>
<protein>
    <submittedName>
        <fullName evidence="4">NADPH:quinone oxidoreductase</fullName>
    </submittedName>
</protein>
<gene>
    <name evidence="4" type="ORF">CW311_01860</name>
</gene>
<evidence type="ECO:0000256" key="2">
    <source>
        <dbReference type="ARBA" id="ARBA00023002"/>
    </source>
</evidence>
<dbReference type="SMART" id="SM00829">
    <property type="entry name" value="PKS_ER"/>
    <property type="match status" value="1"/>
</dbReference>
<dbReference type="GO" id="GO:0016651">
    <property type="term" value="F:oxidoreductase activity, acting on NAD(P)H"/>
    <property type="evidence" value="ECO:0007669"/>
    <property type="project" value="TreeGrafter"/>
</dbReference>
<dbReference type="InterPro" id="IPR011032">
    <property type="entry name" value="GroES-like_sf"/>
</dbReference>
<dbReference type="CDD" id="cd08292">
    <property type="entry name" value="ETR_like_2"/>
    <property type="match status" value="1"/>
</dbReference>
<evidence type="ECO:0000256" key="1">
    <source>
        <dbReference type="ARBA" id="ARBA00022857"/>
    </source>
</evidence>
<dbReference type="InterPro" id="IPR013149">
    <property type="entry name" value="ADH-like_C"/>
</dbReference>
<organism evidence="4 5">
    <name type="scientific">Acinetobacter proteolyticus</name>
    <dbReference type="NCBI Taxonomy" id="1776741"/>
    <lineage>
        <taxon>Bacteria</taxon>
        <taxon>Pseudomonadati</taxon>
        <taxon>Pseudomonadota</taxon>
        <taxon>Gammaproteobacteria</taxon>
        <taxon>Moraxellales</taxon>
        <taxon>Moraxellaceae</taxon>
        <taxon>Acinetobacter</taxon>
    </lineage>
</organism>
<dbReference type="AlphaFoldDB" id="A0A2N0WK81"/>
<dbReference type="PANTHER" id="PTHR48106:SF2">
    <property type="entry name" value="ZN2+-BINDING DEHYDROGENASE"/>
    <property type="match status" value="1"/>
</dbReference>
<keyword evidence="2" id="KW-0560">Oxidoreductase</keyword>
<dbReference type="Pfam" id="PF00107">
    <property type="entry name" value="ADH_zinc_N"/>
    <property type="match status" value="1"/>
</dbReference>
<dbReference type="SUPFAM" id="SSF50129">
    <property type="entry name" value="GroES-like"/>
    <property type="match status" value="1"/>
</dbReference>
<name>A0A2N0WK81_9GAMM</name>
<accession>A0A2N0WK81</accession>
<dbReference type="InterPro" id="IPR020843">
    <property type="entry name" value="ER"/>
</dbReference>
<keyword evidence="1" id="KW-0521">NADP</keyword>
<proteinExistence type="predicted"/>
<dbReference type="EMBL" id="PISJ01000002">
    <property type="protein sequence ID" value="PKF36859.1"/>
    <property type="molecule type" value="Genomic_DNA"/>
</dbReference>
<dbReference type="Proteomes" id="UP000233553">
    <property type="component" value="Unassembled WGS sequence"/>
</dbReference>
<evidence type="ECO:0000259" key="3">
    <source>
        <dbReference type="SMART" id="SM00829"/>
    </source>
</evidence>
<dbReference type="Gene3D" id="3.90.180.10">
    <property type="entry name" value="Medium-chain alcohol dehydrogenases, catalytic domain"/>
    <property type="match status" value="1"/>
</dbReference>
<evidence type="ECO:0000313" key="5">
    <source>
        <dbReference type="Proteomes" id="UP000233553"/>
    </source>
</evidence>
<dbReference type="InterPro" id="IPR013154">
    <property type="entry name" value="ADH-like_N"/>
</dbReference>
<dbReference type="SUPFAM" id="SSF51735">
    <property type="entry name" value="NAD(P)-binding Rossmann-fold domains"/>
    <property type="match status" value="1"/>
</dbReference>
<dbReference type="RefSeq" id="WP_101235458.1">
    <property type="nucleotide sequence ID" value="NZ_PISJ01000002.1"/>
</dbReference>
<reference evidence="4 5" key="1">
    <citation type="submission" date="2017-12" db="EMBL/GenBank/DDBJ databases">
        <title>Draft Genome sequences of multiple microbial strains isolated from spacecraft associated surfaces.</title>
        <authorList>
            <person name="Seuylemezian A."/>
            <person name="Vaishampayan P."/>
            <person name="Venkateswaran K."/>
        </authorList>
    </citation>
    <scope>NUCLEOTIDE SEQUENCE [LARGE SCALE GENOMIC DNA]</scope>
    <source>
        <strain evidence="4 5">2P01AA</strain>
    </source>
</reference>
<dbReference type="Pfam" id="PF08240">
    <property type="entry name" value="ADH_N"/>
    <property type="match status" value="1"/>
</dbReference>
<dbReference type="PANTHER" id="PTHR48106">
    <property type="entry name" value="QUINONE OXIDOREDUCTASE PIG3-RELATED"/>
    <property type="match status" value="1"/>
</dbReference>
<feature type="domain" description="Enoyl reductase (ER)" evidence="3">
    <location>
        <begin position="11"/>
        <end position="323"/>
    </location>
</feature>
<comment type="caution">
    <text evidence="4">The sequence shown here is derived from an EMBL/GenBank/DDBJ whole genome shotgun (WGS) entry which is preliminary data.</text>
</comment>
<evidence type="ECO:0000313" key="4">
    <source>
        <dbReference type="EMBL" id="PKF36859.1"/>
    </source>
</evidence>
<dbReference type="InterPro" id="IPR036291">
    <property type="entry name" value="NAD(P)-bd_dom_sf"/>
</dbReference>